<keyword evidence="4" id="KW-0449">Lipoprotein</keyword>
<dbReference type="GO" id="GO:0003924">
    <property type="term" value="F:GTPase activity"/>
    <property type="evidence" value="ECO:0007669"/>
    <property type="project" value="InterPro"/>
</dbReference>
<keyword evidence="2" id="KW-0547">Nucleotide-binding</keyword>
<dbReference type="SMART" id="SM00174">
    <property type="entry name" value="RHO"/>
    <property type="match status" value="1"/>
</dbReference>
<dbReference type="Pfam" id="PF00106">
    <property type="entry name" value="adh_short"/>
    <property type="match status" value="1"/>
</dbReference>
<reference evidence="6" key="1">
    <citation type="submission" date="2021-02" db="EMBL/GenBank/DDBJ databases">
        <authorList>
            <person name="Bekaert M."/>
        </authorList>
    </citation>
    <scope>NUCLEOTIDE SEQUENCE</scope>
    <source>
        <strain evidence="6">IoA-00</strain>
    </source>
</reference>
<dbReference type="Proteomes" id="UP000675881">
    <property type="component" value="Chromosome 6"/>
</dbReference>
<keyword evidence="5" id="KW-0636">Prenylation</keyword>
<dbReference type="Pfam" id="PF00071">
    <property type="entry name" value="Ras"/>
    <property type="match status" value="1"/>
</dbReference>
<accession>A0A7R8HB59</accession>
<dbReference type="PANTHER" id="PTHR47980">
    <property type="entry name" value="LD44762P"/>
    <property type="match status" value="1"/>
</dbReference>
<dbReference type="OrthoDB" id="9989112at2759"/>
<dbReference type="SUPFAM" id="SSF52540">
    <property type="entry name" value="P-loop containing nucleoside triphosphate hydrolases"/>
    <property type="match status" value="1"/>
</dbReference>
<dbReference type="PROSITE" id="PS51419">
    <property type="entry name" value="RAB"/>
    <property type="match status" value="1"/>
</dbReference>
<dbReference type="InterPro" id="IPR027417">
    <property type="entry name" value="P-loop_NTPase"/>
</dbReference>
<dbReference type="InterPro" id="IPR036291">
    <property type="entry name" value="NAD(P)-bd_dom_sf"/>
</dbReference>
<evidence type="ECO:0000256" key="3">
    <source>
        <dbReference type="ARBA" id="ARBA00023134"/>
    </source>
</evidence>
<name>A0A7R8HB59_LEPSM</name>
<evidence type="ECO:0000313" key="7">
    <source>
        <dbReference type="Proteomes" id="UP000675881"/>
    </source>
</evidence>
<keyword evidence="3" id="KW-0342">GTP-binding</keyword>
<dbReference type="InterPro" id="IPR050305">
    <property type="entry name" value="Small_GTPase_Rab"/>
</dbReference>
<dbReference type="SMART" id="SM00176">
    <property type="entry name" value="RAN"/>
    <property type="match status" value="1"/>
</dbReference>
<sequence length="500" mass="56125">MSLLLLPERYLKSSSTVVLQSLHNEAISTQRLPYEVQTDQRTADSLLVDQQRKIHSEHLECPLSSSPPTNSIPEHSARSSLRFSRVTNYFILRCKNNNNNKNYSELLVEEYILVLWVVMASSQGQTWQKDAADQNFDYMFKLLIIGNSSVGKTSFLFRYADDSFTSAFVSTVGIDFKVKTVFRQDKRVKLQIWDTAGQERYRTITTAYYRGAMGFILMYDVTNEDSFNHVHDWCTQIKTYSWDKRSSDLRKQLADSLGLEFFETSAKENINVRAVFERLVDIICDKMSESLDSDPSILNANKGARLDSAQPSNKYANTYKTSNSPPKTVLITGCNRGIGLGLVKEFLKADKVTKIIATCRNKEKAEELVDLESNSRVKVLELDVSKYENDYKDFIAQVSDELGSDGLNLLINSAGIMGETQSLGDLTSEAMIETYKVNCIAPTILARALLPLLKKVAKPDAGFGCDNAAIIQMSTSVASIAENESGERWNSCSFIASWLG</sequence>
<evidence type="ECO:0000313" key="6">
    <source>
        <dbReference type="EMBL" id="CAF2968813.1"/>
    </source>
</evidence>
<gene>
    <name evidence="6" type="ORF">LSAA_11250</name>
</gene>
<dbReference type="GO" id="GO:0005525">
    <property type="term" value="F:GTP binding"/>
    <property type="evidence" value="ECO:0007669"/>
    <property type="project" value="UniProtKB-KW"/>
</dbReference>
<dbReference type="Gene3D" id="3.40.50.300">
    <property type="entry name" value="P-loop containing nucleotide triphosphate hydrolases"/>
    <property type="match status" value="1"/>
</dbReference>
<dbReference type="EMBL" id="HG994585">
    <property type="protein sequence ID" value="CAF2968813.1"/>
    <property type="molecule type" value="Genomic_DNA"/>
</dbReference>
<evidence type="ECO:0000256" key="1">
    <source>
        <dbReference type="ARBA" id="ARBA00006270"/>
    </source>
</evidence>
<protein>
    <submittedName>
        <fullName evidence="6">RAB3C</fullName>
    </submittedName>
</protein>
<organism evidence="6 7">
    <name type="scientific">Lepeophtheirus salmonis</name>
    <name type="common">Salmon louse</name>
    <name type="synonym">Caligus salmonis</name>
    <dbReference type="NCBI Taxonomy" id="72036"/>
    <lineage>
        <taxon>Eukaryota</taxon>
        <taxon>Metazoa</taxon>
        <taxon>Ecdysozoa</taxon>
        <taxon>Arthropoda</taxon>
        <taxon>Crustacea</taxon>
        <taxon>Multicrustacea</taxon>
        <taxon>Hexanauplia</taxon>
        <taxon>Copepoda</taxon>
        <taxon>Siphonostomatoida</taxon>
        <taxon>Caligidae</taxon>
        <taxon>Lepeophtheirus</taxon>
    </lineage>
</organism>
<dbReference type="NCBIfam" id="TIGR00231">
    <property type="entry name" value="small_GTP"/>
    <property type="match status" value="1"/>
</dbReference>
<dbReference type="Gene3D" id="3.40.50.720">
    <property type="entry name" value="NAD(P)-binding Rossmann-like Domain"/>
    <property type="match status" value="1"/>
</dbReference>
<dbReference type="SMART" id="SM00175">
    <property type="entry name" value="RAB"/>
    <property type="match status" value="1"/>
</dbReference>
<dbReference type="SUPFAM" id="SSF51735">
    <property type="entry name" value="NAD(P)-binding Rossmann-fold domains"/>
    <property type="match status" value="1"/>
</dbReference>
<dbReference type="PROSITE" id="PS51421">
    <property type="entry name" value="RAS"/>
    <property type="match status" value="1"/>
</dbReference>
<dbReference type="SMART" id="SM00173">
    <property type="entry name" value="RAS"/>
    <property type="match status" value="1"/>
</dbReference>
<dbReference type="FunFam" id="3.40.50.300:FF:001447">
    <property type="entry name" value="Ras-related protein Rab-1B"/>
    <property type="match status" value="1"/>
</dbReference>
<keyword evidence="7" id="KW-1185">Reference proteome</keyword>
<dbReference type="InterPro" id="IPR001806">
    <property type="entry name" value="Small_GTPase"/>
</dbReference>
<evidence type="ECO:0000256" key="5">
    <source>
        <dbReference type="ARBA" id="ARBA00023289"/>
    </source>
</evidence>
<dbReference type="InterPro" id="IPR002347">
    <property type="entry name" value="SDR_fam"/>
</dbReference>
<dbReference type="PRINTS" id="PR00449">
    <property type="entry name" value="RASTRNSFRMNG"/>
</dbReference>
<dbReference type="InterPro" id="IPR005225">
    <property type="entry name" value="Small_GTP-bd"/>
</dbReference>
<proteinExistence type="inferred from homology"/>
<evidence type="ECO:0000256" key="4">
    <source>
        <dbReference type="ARBA" id="ARBA00023288"/>
    </source>
</evidence>
<comment type="similarity">
    <text evidence="1">Belongs to the small GTPase superfamily. Rab family.</text>
</comment>
<evidence type="ECO:0000256" key="2">
    <source>
        <dbReference type="ARBA" id="ARBA00022741"/>
    </source>
</evidence>
<dbReference type="AlphaFoldDB" id="A0A7R8HB59"/>